<proteinExistence type="predicted"/>
<reference evidence="1" key="2">
    <citation type="journal article" date="2015" name="Fish Shellfish Immunol.">
        <title>Early steps in the European eel (Anguilla anguilla)-Vibrio vulnificus interaction in the gills: Role of the RtxA13 toxin.</title>
        <authorList>
            <person name="Callol A."/>
            <person name="Pajuelo D."/>
            <person name="Ebbesson L."/>
            <person name="Teles M."/>
            <person name="MacKenzie S."/>
            <person name="Amaro C."/>
        </authorList>
    </citation>
    <scope>NUCLEOTIDE SEQUENCE</scope>
</reference>
<sequence>MNNRSHWTVFFQIQVNHLFRKKWRHCQLTSETCTVITAVVERGGVP</sequence>
<organism evidence="1">
    <name type="scientific">Anguilla anguilla</name>
    <name type="common">European freshwater eel</name>
    <name type="synonym">Muraena anguilla</name>
    <dbReference type="NCBI Taxonomy" id="7936"/>
    <lineage>
        <taxon>Eukaryota</taxon>
        <taxon>Metazoa</taxon>
        <taxon>Chordata</taxon>
        <taxon>Craniata</taxon>
        <taxon>Vertebrata</taxon>
        <taxon>Euteleostomi</taxon>
        <taxon>Actinopterygii</taxon>
        <taxon>Neopterygii</taxon>
        <taxon>Teleostei</taxon>
        <taxon>Anguilliformes</taxon>
        <taxon>Anguillidae</taxon>
        <taxon>Anguilla</taxon>
    </lineage>
</organism>
<evidence type="ECO:0000313" key="1">
    <source>
        <dbReference type="EMBL" id="JAH50455.1"/>
    </source>
</evidence>
<protein>
    <submittedName>
        <fullName evidence="1">Uncharacterized protein</fullName>
    </submittedName>
</protein>
<dbReference type="AlphaFoldDB" id="A0A0E9TC31"/>
<accession>A0A0E9TC31</accession>
<name>A0A0E9TC31_ANGAN</name>
<dbReference type="EMBL" id="GBXM01058122">
    <property type="protein sequence ID" value="JAH50455.1"/>
    <property type="molecule type" value="Transcribed_RNA"/>
</dbReference>
<reference evidence="1" key="1">
    <citation type="submission" date="2014-11" db="EMBL/GenBank/DDBJ databases">
        <authorList>
            <person name="Amaro Gonzalez C."/>
        </authorList>
    </citation>
    <scope>NUCLEOTIDE SEQUENCE</scope>
</reference>